<feature type="domain" description="DUF7704" evidence="2">
    <location>
        <begin position="2"/>
        <end position="144"/>
    </location>
</feature>
<dbReference type="EMBL" id="CP009805">
    <property type="protein sequence ID" value="ATZ45405.1"/>
    <property type="molecule type" value="Genomic_DNA"/>
</dbReference>
<dbReference type="KEGG" id="bfu:BCIN_01g01930"/>
<dbReference type="Proteomes" id="UP000001798">
    <property type="component" value="Chromosome 1"/>
</dbReference>
<dbReference type="AlphaFoldDB" id="A0A384J4G6"/>
<keyword evidence="1" id="KW-1133">Transmembrane helix</keyword>
<name>A0A384J4G6_BOTFB</name>
<feature type="transmembrane region" description="Helical" evidence="1">
    <location>
        <begin position="86"/>
        <end position="104"/>
    </location>
</feature>
<feature type="transmembrane region" description="Helical" evidence="1">
    <location>
        <begin position="12"/>
        <end position="35"/>
    </location>
</feature>
<evidence type="ECO:0000313" key="4">
    <source>
        <dbReference type="Proteomes" id="UP000001798"/>
    </source>
</evidence>
<keyword evidence="1" id="KW-0472">Membrane</keyword>
<gene>
    <name evidence="3" type="ORF">BCIN_01g01930</name>
</gene>
<feature type="transmembrane region" description="Helical" evidence="1">
    <location>
        <begin position="55"/>
        <end position="74"/>
    </location>
</feature>
<dbReference type="Pfam" id="PF24803">
    <property type="entry name" value="DUF7704"/>
    <property type="match status" value="1"/>
</dbReference>
<reference evidence="3 4" key="1">
    <citation type="journal article" date="2011" name="PLoS Genet.">
        <title>Genomic analysis of the necrotrophic fungal pathogens Sclerotinia sclerotiorum and Botrytis cinerea.</title>
        <authorList>
            <person name="Amselem J."/>
            <person name="Cuomo C.A."/>
            <person name="van Kan J.A."/>
            <person name="Viaud M."/>
            <person name="Benito E.P."/>
            <person name="Couloux A."/>
            <person name="Coutinho P.M."/>
            <person name="de Vries R.P."/>
            <person name="Dyer P.S."/>
            <person name="Fillinger S."/>
            <person name="Fournier E."/>
            <person name="Gout L."/>
            <person name="Hahn M."/>
            <person name="Kohn L."/>
            <person name="Lapalu N."/>
            <person name="Plummer K.M."/>
            <person name="Pradier J.M."/>
            <person name="Quevillon E."/>
            <person name="Sharon A."/>
            <person name="Simon A."/>
            <person name="ten Have A."/>
            <person name="Tudzynski B."/>
            <person name="Tudzynski P."/>
            <person name="Wincker P."/>
            <person name="Andrew M."/>
            <person name="Anthouard V."/>
            <person name="Beever R.E."/>
            <person name="Beffa R."/>
            <person name="Benoit I."/>
            <person name="Bouzid O."/>
            <person name="Brault B."/>
            <person name="Chen Z."/>
            <person name="Choquer M."/>
            <person name="Collemare J."/>
            <person name="Cotton P."/>
            <person name="Danchin E.G."/>
            <person name="Da Silva C."/>
            <person name="Gautier A."/>
            <person name="Giraud C."/>
            <person name="Giraud T."/>
            <person name="Gonzalez C."/>
            <person name="Grossetete S."/>
            <person name="Guldener U."/>
            <person name="Henrissat B."/>
            <person name="Howlett B.J."/>
            <person name="Kodira C."/>
            <person name="Kretschmer M."/>
            <person name="Lappartient A."/>
            <person name="Leroch M."/>
            <person name="Levis C."/>
            <person name="Mauceli E."/>
            <person name="Neuveglise C."/>
            <person name="Oeser B."/>
            <person name="Pearson M."/>
            <person name="Poulain J."/>
            <person name="Poussereau N."/>
            <person name="Quesneville H."/>
            <person name="Rascle C."/>
            <person name="Schumacher J."/>
            <person name="Segurens B."/>
            <person name="Sexton A."/>
            <person name="Silva E."/>
            <person name="Sirven C."/>
            <person name="Soanes D.M."/>
            <person name="Talbot N.J."/>
            <person name="Templeton M."/>
            <person name="Yandava C."/>
            <person name="Yarden O."/>
            <person name="Zeng Q."/>
            <person name="Rollins J.A."/>
            <person name="Lebrun M.H."/>
            <person name="Dickman M."/>
        </authorList>
    </citation>
    <scope>NUCLEOTIDE SEQUENCE [LARGE SCALE GENOMIC DNA]</scope>
    <source>
        <strain evidence="3 4">B05.10</strain>
    </source>
</reference>
<feature type="transmembrane region" description="Helical" evidence="1">
    <location>
        <begin position="124"/>
        <end position="142"/>
    </location>
</feature>
<evidence type="ECO:0000256" key="1">
    <source>
        <dbReference type="SAM" id="Phobius"/>
    </source>
</evidence>
<protein>
    <recommendedName>
        <fullName evidence="2">DUF7704 domain-containing protein</fullName>
    </recommendedName>
</protein>
<dbReference type="PANTHER" id="PTHR37019:SF2">
    <property type="entry name" value="EXPERA DOMAIN-CONTAINING PROTEIN"/>
    <property type="match status" value="1"/>
</dbReference>
<reference evidence="3 4" key="2">
    <citation type="journal article" date="2012" name="Eukaryot. Cell">
        <title>Genome update of Botrytis cinerea strains B05.10 and T4.</title>
        <authorList>
            <person name="Staats M."/>
            <person name="van Kan J.A."/>
        </authorList>
    </citation>
    <scope>NUCLEOTIDE SEQUENCE [LARGE SCALE GENOMIC DNA]</scope>
    <source>
        <strain evidence="3 4">B05.10</strain>
    </source>
</reference>
<keyword evidence="1" id="KW-0812">Transmembrane</keyword>
<evidence type="ECO:0000313" key="3">
    <source>
        <dbReference type="EMBL" id="ATZ45405.1"/>
    </source>
</evidence>
<proteinExistence type="predicted"/>
<keyword evidence="4" id="KW-1185">Reference proteome</keyword>
<dbReference type="GeneID" id="5426340"/>
<dbReference type="PANTHER" id="PTHR37019">
    <property type="entry name" value="CHROMOSOME 1, WHOLE GENOME SHOTGUN SEQUENCE"/>
    <property type="match status" value="1"/>
</dbReference>
<reference evidence="3 4" key="3">
    <citation type="journal article" date="2017" name="Mol. Plant Pathol.">
        <title>A gapless genome sequence of the fungus Botrytis cinerea.</title>
        <authorList>
            <person name="Van Kan J.A."/>
            <person name="Stassen J.H."/>
            <person name="Mosbach A."/>
            <person name="Van Der Lee T.A."/>
            <person name="Faino L."/>
            <person name="Farmer A.D."/>
            <person name="Papasotiriou D.G."/>
            <person name="Zhou S."/>
            <person name="Seidl M.F."/>
            <person name="Cottam E."/>
            <person name="Edel D."/>
            <person name="Hahn M."/>
            <person name="Schwartz D.C."/>
            <person name="Dietrich R.A."/>
            <person name="Widdison S."/>
            <person name="Scalliet G."/>
        </authorList>
    </citation>
    <scope>NUCLEOTIDE SEQUENCE [LARGE SCALE GENOMIC DNA]</scope>
    <source>
        <strain evidence="3 4">B05.10</strain>
    </source>
</reference>
<dbReference type="OrthoDB" id="2937326at2759"/>
<dbReference type="RefSeq" id="XP_024546042.1">
    <property type="nucleotide sequence ID" value="XM_024690274.1"/>
</dbReference>
<evidence type="ECO:0000259" key="2">
    <source>
        <dbReference type="Pfam" id="PF24803"/>
    </source>
</evidence>
<dbReference type="VEuPathDB" id="FungiDB:Bcin01g01930"/>
<organism evidence="3 4">
    <name type="scientific">Botryotinia fuckeliana (strain B05.10)</name>
    <name type="common">Noble rot fungus</name>
    <name type="synonym">Botrytis cinerea</name>
    <dbReference type="NCBI Taxonomy" id="332648"/>
    <lineage>
        <taxon>Eukaryota</taxon>
        <taxon>Fungi</taxon>
        <taxon>Dikarya</taxon>
        <taxon>Ascomycota</taxon>
        <taxon>Pezizomycotina</taxon>
        <taxon>Leotiomycetes</taxon>
        <taxon>Helotiales</taxon>
        <taxon>Sclerotiniaceae</taxon>
        <taxon>Botrytis</taxon>
    </lineage>
</organism>
<sequence length="153" mass="16964">MASVLPIFPKFVFAVLEPILLVAAFIVAMISPEWFIQEQVVISRHLSISDNARAVALQLGMVYLLMAMVEIAILSGTQEAKVVRNYLFACWLGDIGHFAVTYRVLGWERVGNITQWNSMTFGNIGVTIFLFLTRSAYLLGLFGPHNKGSAKLA</sequence>
<dbReference type="InterPro" id="IPR056121">
    <property type="entry name" value="DUF7704"/>
</dbReference>
<accession>A0A384J4G6</accession>